<dbReference type="OrthoDB" id="9944479at2759"/>
<dbReference type="InterPro" id="IPR029181">
    <property type="entry name" value="Barttin"/>
</dbReference>
<proteinExistence type="predicted"/>
<dbReference type="GO" id="GO:0016323">
    <property type="term" value="C:basolateral plasma membrane"/>
    <property type="evidence" value="ECO:0007669"/>
    <property type="project" value="TreeGrafter"/>
</dbReference>
<comment type="caution">
    <text evidence="3">The sequence shown here is derived from an EMBL/GenBank/DDBJ whole genome shotgun (WGS) entry which is preliminary data.</text>
</comment>
<accession>A0A8T2J0Q7</accession>
<feature type="compositionally biased region" description="Polar residues" evidence="1">
    <location>
        <begin position="255"/>
        <end position="264"/>
    </location>
</feature>
<evidence type="ECO:0008006" key="5">
    <source>
        <dbReference type="Google" id="ProtNLM"/>
    </source>
</evidence>
<name>A0A8T2J0Q7_9PIPI</name>
<evidence type="ECO:0000313" key="4">
    <source>
        <dbReference type="Proteomes" id="UP000812440"/>
    </source>
</evidence>
<feature type="transmembrane region" description="Helical" evidence="2">
    <location>
        <begin position="33"/>
        <end position="53"/>
    </location>
</feature>
<reference evidence="3" key="1">
    <citation type="thesis" date="2020" institute="ProQuest LLC" country="789 East Eisenhower Parkway, Ann Arbor, MI, USA">
        <title>Comparative Genomics and Chromosome Evolution.</title>
        <authorList>
            <person name="Mudd A.B."/>
        </authorList>
    </citation>
    <scope>NUCLEOTIDE SEQUENCE</scope>
    <source>
        <strain evidence="3">Female2</strain>
        <tissue evidence="3">Blood</tissue>
    </source>
</reference>
<evidence type="ECO:0000256" key="2">
    <source>
        <dbReference type="SAM" id="Phobius"/>
    </source>
</evidence>
<dbReference type="PANTHER" id="PTHR28399">
    <property type="entry name" value="BARTTIN"/>
    <property type="match status" value="1"/>
</dbReference>
<evidence type="ECO:0000256" key="1">
    <source>
        <dbReference type="SAM" id="MobiDB-lite"/>
    </source>
</evidence>
<evidence type="ECO:0000313" key="3">
    <source>
        <dbReference type="EMBL" id="KAG8436868.1"/>
    </source>
</evidence>
<dbReference type="PANTHER" id="PTHR28399:SF1">
    <property type="entry name" value="BARTTIN"/>
    <property type="match status" value="1"/>
</dbReference>
<dbReference type="GO" id="GO:0006821">
    <property type="term" value="P:chloride transport"/>
    <property type="evidence" value="ECO:0007669"/>
    <property type="project" value="InterPro"/>
</dbReference>
<feature type="transmembrane region" description="Helical" evidence="2">
    <location>
        <begin position="6"/>
        <end position="26"/>
    </location>
</feature>
<keyword evidence="4" id="KW-1185">Reference proteome</keyword>
<gene>
    <name evidence="3" type="ORF">GDO86_007814</name>
</gene>
<keyword evidence="2" id="KW-0472">Membrane</keyword>
<protein>
    <recommendedName>
        <fullName evidence="5">Barttin</fullName>
    </recommendedName>
</protein>
<feature type="region of interest" description="Disordered" evidence="1">
    <location>
        <begin position="241"/>
        <end position="284"/>
    </location>
</feature>
<sequence>MAEDKTFRYGLIVLGFFLVMIGMFIMSVDKPHVYITFCTMGVLMIFIGITWSICQCYPKITFTPVHMEDAALTEKSPVLSHDSMPEKQWSSTPYTSKEGELYETSLPSYEQIHIKLEEPGEGKENQSFPALVPPVLVDCTQLSVQAKVEIHRDSENEGQRKSEQTGIDYTFCLHDCYKDAPLATMKEEETNSTSSGDTRSSSDSLKVHNRWQINQVSGLHFGETSSFEGIALIDSPVCDGISPSQDCEDGHPSDQESNSENKGSNEPVFLVPDSEQSQDSEVDDLYYGIKDDFLDHLVTADESDFDQ</sequence>
<dbReference type="AlphaFoldDB" id="A0A8T2J0Q7"/>
<organism evidence="3 4">
    <name type="scientific">Hymenochirus boettgeri</name>
    <name type="common">Congo dwarf clawed frog</name>
    <dbReference type="NCBI Taxonomy" id="247094"/>
    <lineage>
        <taxon>Eukaryota</taxon>
        <taxon>Metazoa</taxon>
        <taxon>Chordata</taxon>
        <taxon>Craniata</taxon>
        <taxon>Vertebrata</taxon>
        <taxon>Euteleostomi</taxon>
        <taxon>Amphibia</taxon>
        <taxon>Batrachia</taxon>
        <taxon>Anura</taxon>
        <taxon>Pipoidea</taxon>
        <taxon>Pipidae</taxon>
        <taxon>Pipinae</taxon>
        <taxon>Hymenochirus</taxon>
    </lineage>
</organism>
<keyword evidence="2" id="KW-0812">Transmembrane</keyword>
<dbReference type="Pfam" id="PF15462">
    <property type="entry name" value="Barttin"/>
    <property type="match status" value="1"/>
</dbReference>
<keyword evidence="2" id="KW-1133">Transmembrane helix</keyword>
<dbReference type="Proteomes" id="UP000812440">
    <property type="component" value="Chromosome 4"/>
</dbReference>
<dbReference type="EMBL" id="JAACNH010000007">
    <property type="protein sequence ID" value="KAG8436868.1"/>
    <property type="molecule type" value="Genomic_DNA"/>
</dbReference>
<dbReference type="GO" id="GO:0017081">
    <property type="term" value="F:chloride channel regulator activity"/>
    <property type="evidence" value="ECO:0007669"/>
    <property type="project" value="TreeGrafter"/>
</dbReference>